<organism evidence="1 2">
    <name type="scientific">Stentor coeruleus</name>
    <dbReference type="NCBI Taxonomy" id="5963"/>
    <lineage>
        <taxon>Eukaryota</taxon>
        <taxon>Sar</taxon>
        <taxon>Alveolata</taxon>
        <taxon>Ciliophora</taxon>
        <taxon>Postciliodesmatophora</taxon>
        <taxon>Heterotrichea</taxon>
        <taxon>Heterotrichida</taxon>
        <taxon>Stentoridae</taxon>
        <taxon>Stentor</taxon>
    </lineage>
</organism>
<dbReference type="EMBL" id="MPUH01000703">
    <property type="protein sequence ID" value="OMJ75211.1"/>
    <property type="molecule type" value="Genomic_DNA"/>
</dbReference>
<name>A0A1R2BEL7_9CILI</name>
<proteinExistence type="predicted"/>
<evidence type="ECO:0000313" key="1">
    <source>
        <dbReference type="EMBL" id="OMJ75211.1"/>
    </source>
</evidence>
<dbReference type="Proteomes" id="UP000187209">
    <property type="component" value="Unassembled WGS sequence"/>
</dbReference>
<sequence length="159" mass="18250">MSFSVRHPQLEFTPGQYPEGLKRYNFNKNQNSCDYPAFVSQPGENSPQAISIPSSNYSNQAYEAQKLKSQLQVKQQELDKLKGYVQGNYKSFSPQPVGIKYNDLDHSKSMANSFRPTYNYNIFDIAKHPAFQQPRFTKQNPKVVPTNPLSGFFLYAFFS</sequence>
<dbReference type="OrthoDB" id="325746at2759"/>
<gene>
    <name evidence="1" type="ORF">SteCoe_25687</name>
</gene>
<dbReference type="AlphaFoldDB" id="A0A1R2BEL7"/>
<protein>
    <submittedName>
        <fullName evidence="1">Uncharacterized protein</fullName>
    </submittedName>
</protein>
<evidence type="ECO:0000313" key="2">
    <source>
        <dbReference type="Proteomes" id="UP000187209"/>
    </source>
</evidence>
<comment type="caution">
    <text evidence="1">The sequence shown here is derived from an EMBL/GenBank/DDBJ whole genome shotgun (WGS) entry which is preliminary data.</text>
</comment>
<accession>A0A1R2BEL7</accession>
<keyword evidence="2" id="KW-1185">Reference proteome</keyword>
<reference evidence="1 2" key="1">
    <citation type="submission" date="2016-11" db="EMBL/GenBank/DDBJ databases">
        <title>The macronuclear genome of Stentor coeruleus: a giant cell with tiny introns.</title>
        <authorList>
            <person name="Slabodnick M."/>
            <person name="Ruby J.G."/>
            <person name="Reiff S.B."/>
            <person name="Swart E.C."/>
            <person name="Gosai S."/>
            <person name="Prabakaran S."/>
            <person name="Witkowska E."/>
            <person name="Larue G.E."/>
            <person name="Fisher S."/>
            <person name="Freeman R.M."/>
            <person name="Gunawardena J."/>
            <person name="Chu W."/>
            <person name="Stover N.A."/>
            <person name="Gregory B.D."/>
            <person name="Nowacki M."/>
            <person name="Derisi J."/>
            <person name="Roy S.W."/>
            <person name="Marshall W.F."/>
            <person name="Sood P."/>
        </authorList>
    </citation>
    <scope>NUCLEOTIDE SEQUENCE [LARGE SCALE GENOMIC DNA]</scope>
    <source>
        <strain evidence="1">WM001</strain>
    </source>
</reference>